<protein>
    <recommendedName>
        <fullName evidence="4">Vitellogenin</fullName>
    </recommendedName>
</protein>
<evidence type="ECO:0000256" key="1">
    <source>
        <dbReference type="SAM" id="MobiDB-lite"/>
    </source>
</evidence>
<organism evidence="2 3">
    <name type="scientific">Oedothorax gibbosus</name>
    <dbReference type="NCBI Taxonomy" id="931172"/>
    <lineage>
        <taxon>Eukaryota</taxon>
        <taxon>Metazoa</taxon>
        <taxon>Ecdysozoa</taxon>
        <taxon>Arthropoda</taxon>
        <taxon>Chelicerata</taxon>
        <taxon>Arachnida</taxon>
        <taxon>Araneae</taxon>
        <taxon>Araneomorphae</taxon>
        <taxon>Entelegynae</taxon>
        <taxon>Araneoidea</taxon>
        <taxon>Linyphiidae</taxon>
        <taxon>Erigoninae</taxon>
        <taxon>Oedothorax</taxon>
    </lineage>
</organism>
<reference evidence="2 3" key="1">
    <citation type="journal article" date="2022" name="Nat. Ecol. Evol.">
        <title>A masculinizing supergene underlies an exaggerated male reproductive morph in a spider.</title>
        <authorList>
            <person name="Hendrickx F."/>
            <person name="De Corte Z."/>
            <person name="Sonet G."/>
            <person name="Van Belleghem S.M."/>
            <person name="Kostlbacher S."/>
            <person name="Vangestel C."/>
        </authorList>
    </citation>
    <scope>NUCLEOTIDE SEQUENCE [LARGE SCALE GENOMIC DNA]</scope>
    <source>
        <strain evidence="2">W744_W776</strain>
    </source>
</reference>
<proteinExistence type="predicted"/>
<name>A0AAV6UHD0_9ARAC</name>
<feature type="region of interest" description="Disordered" evidence="1">
    <location>
        <begin position="64"/>
        <end position="83"/>
    </location>
</feature>
<sequence length="83" mass="9579">MVLDIIVSAIELPRAEMFFVYKELPYLRVPLHAVIKLTPVAYGCEMELFQLPIEAVDTHREKPKNCDLERSTEEALQTVPEHL</sequence>
<feature type="compositionally biased region" description="Basic and acidic residues" evidence="1">
    <location>
        <begin position="64"/>
        <end position="73"/>
    </location>
</feature>
<evidence type="ECO:0000313" key="2">
    <source>
        <dbReference type="EMBL" id="KAG8182975.1"/>
    </source>
</evidence>
<dbReference type="EMBL" id="JAFNEN010000438">
    <property type="protein sequence ID" value="KAG8182975.1"/>
    <property type="molecule type" value="Genomic_DNA"/>
</dbReference>
<keyword evidence="3" id="KW-1185">Reference proteome</keyword>
<evidence type="ECO:0008006" key="4">
    <source>
        <dbReference type="Google" id="ProtNLM"/>
    </source>
</evidence>
<dbReference type="InterPro" id="IPR029033">
    <property type="entry name" value="His_PPase_superfam"/>
</dbReference>
<evidence type="ECO:0000313" key="3">
    <source>
        <dbReference type="Proteomes" id="UP000827092"/>
    </source>
</evidence>
<dbReference type="GO" id="GO:0016791">
    <property type="term" value="F:phosphatase activity"/>
    <property type="evidence" value="ECO:0007669"/>
    <property type="project" value="UniProtKB-ARBA"/>
</dbReference>
<dbReference type="Gene3D" id="3.40.50.1240">
    <property type="entry name" value="Phosphoglycerate mutase-like"/>
    <property type="match status" value="1"/>
</dbReference>
<accession>A0AAV6UHD0</accession>
<dbReference type="AlphaFoldDB" id="A0AAV6UHD0"/>
<dbReference type="Proteomes" id="UP000827092">
    <property type="component" value="Unassembled WGS sequence"/>
</dbReference>
<comment type="caution">
    <text evidence="2">The sequence shown here is derived from an EMBL/GenBank/DDBJ whole genome shotgun (WGS) entry which is preliminary data.</text>
</comment>
<gene>
    <name evidence="2" type="ORF">JTE90_013425</name>
</gene>